<name>A0AA96WCC2_9CYAN</name>
<dbReference type="RefSeq" id="WP_316433921.1">
    <property type="nucleotide sequence ID" value="NZ_CP053586.1"/>
</dbReference>
<reference evidence="1" key="1">
    <citation type="submission" date="2020-05" db="EMBL/GenBank/DDBJ databases">
        <authorList>
            <person name="Zhu T."/>
            <person name="Keshari N."/>
            <person name="Lu X."/>
        </authorList>
    </citation>
    <scope>NUCLEOTIDE SEQUENCE</scope>
    <source>
        <strain evidence="1">NK1-12</strain>
    </source>
</reference>
<evidence type="ECO:0000313" key="1">
    <source>
        <dbReference type="EMBL" id="WNZ22468.1"/>
    </source>
</evidence>
<dbReference type="EMBL" id="CP053586">
    <property type="protein sequence ID" value="WNZ22468.1"/>
    <property type="molecule type" value="Genomic_DNA"/>
</dbReference>
<proteinExistence type="predicted"/>
<protein>
    <submittedName>
        <fullName evidence="1">Uncharacterized protein</fullName>
    </submittedName>
</protein>
<dbReference type="AlphaFoldDB" id="A0AA96WCC2"/>
<gene>
    <name evidence="1" type="ORF">HJG54_06055</name>
</gene>
<organism evidence="1">
    <name type="scientific">Leptolyngbya sp. NK1-12</name>
    <dbReference type="NCBI Taxonomy" id="2547451"/>
    <lineage>
        <taxon>Bacteria</taxon>
        <taxon>Bacillati</taxon>
        <taxon>Cyanobacteriota</taxon>
        <taxon>Cyanophyceae</taxon>
        <taxon>Leptolyngbyales</taxon>
        <taxon>Leptolyngbyaceae</taxon>
        <taxon>Leptolyngbya group</taxon>
        <taxon>Leptolyngbya</taxon>
    </lineage>
</organism>
<sequence>MSLINPDCELVVLLYEDLPRWIDHLLMHFKAEDVLSQSGADSDAAPIWPATEASLTSPLEAQTIRQLLNYAKRKLQTSRMPHFLRVTMYLRVCCLAIQHNLLSEQQIALGSLYHTLLHWLWECEPDWWEHCTITDNRGITSSNARVQDLLKPLQDFVSQFAEA</sequence>
<accession>A0AA96WCC2</accession>